<protein>
    <recommendedName>
        <fullName evidence="3">Transposase</fullName>
    </recommendedName>
</protein>
<name>A0A9D1T722_9FIRM</name>
<proteinExistence type="predicted"/>
<evidence type="ECO:0000313" key="1">
    <source>
        <dbReference type="EMBL" id="HIV13811.1"/>
    </source>
</evidence>
<reference evidence="1" key="1">
    <citation type="submission" date="2020-10" db="EMBL/GenBank/DDBJ databases">
        <authorList>
            <person name="Gilroy R."/>
        </authorList>
    </citation>
    <scope>NUCLEOTIDE SEQUENCE</scope>
    <source>
        <strain evidence="1">ChiBcec2-4451</strain>
    </source>
</reference>
<reference evidence="1" key="2">
    <citation type="journal article" date="2021" name="PeerJ">
        <title>Extensive microbial diversity within the chicken gut microbiome revealed by metagenomics and culture.</title>
        <authorList>
            <person name="Gilroy R."/>
            <person name="Ravi A."/>
            <person name="Getino M."/>
            <person name="Pursley I."/>
            <person name="Horton D.L."/>
            <person name="Alikhan N.F."/>
            <person name="Baker D."/>
            <person name="Gharbi K."/>
            <person name="Hall N."/>
            <person name="Watson M."/>
            <person name="Adriaenssens E.M."/>
            <person name="Foster-Nyarko E."/>
            <person name="Jarju S."/>
            <person name="Secka A."/>
            <person name="Antonio M."/>
            <person name="Oren A."/>
            <person name="Chaudhuri R.R."/>
            <person name="La Ragione R."/>
            <person name="Hildebrand F."/>
            <person name="Pallen M.J."/>
        </authorList>
    </citation>
    <scope>NUCLEOTIDE SEQUENCE</scope>
    <source>
        <strain evidence="1">ChiBcec2-4451</strain>
    </source>
</reference>
<dbReference type="AlphaFoldDB" id="A0A9D1T722"/>
<dbReference type="Proteomes" id="UP000886723">
    <property type="component" value="Unassembled WGS sequence"/>
</dbReference>
<gene>
    <name evidence="1" type="ORF">IAA63_11825</name>
</gene>
<comment type="caution">
    <text evidence="1">The sequence shown here is derived from an EMBL/GenBank/DDBJ whole genome shotgun (WGS) entry which is preliminary data.</text>
</comment>
<accession>A0A9D1T722</accession>
<dbReference type="EMBL" id="DVON01000250">
    <property type="protein sequence ID" value="HIV13811.1"/>
    <property type="molecule type" value="Genomic_DNA"/>
</dbReference>
<organism evidence="1 2">
    <name type="scientific">Candidatus Pullilachnospira stercoravium</name>
    <dbReference type="NCBI Taxonomy" id="2840913"/>
    <lineage>
        <taxon>Bacteria</taxon>
        <taxon>Bacillati</taxon>
        <taxon>Bacillota</taxon>
        <taxon>Clostridia</taxon>
        <taxon>Lachnospirales</taxon>
        <taxon>Lachnospiraceae</taxon>
        <taxon>Lachnospiraceae incertae sedis</taxon>
        <taxon>Candidatus Pullilachnospira</taxon>
    </lineage>
</organism>
<sequence>MIWRNCWRNDVDYPLWLTEVRSFPHLEYFRTDLGIVFGFLANDSDPGKLRAFLSIHKKEFQSLREDAYDMITVMSQDWKLAELKQDYQNEKGEVNMCKAIDGLLKEEFQTGFQSGEENGIRLTKKVFLLWNSGTPKAEIAKECDISPEKVNRILEWDE</sequence>
<evidence type="ECO:0000313" key="2">
    <source>
        <dbReference type="Proteomes" id="UP000886723"/>
    </source>
</evidence>
<evidence type="ECO:0008006" key="3">
    <source>
        <dbReference type="Google" id="ProtNLM"/>
    </source>
</evidence>